<sequence>MSAVETQPLLKTEGLEVHFPVRAGFFGQRRSTIKAVDGVDLTLALGETLGLVGESGSGKTTTGRAIMRLERPTGGRVVFDGRPVQDVSEREFRKFRRQFQIVFQDPYSSLDPRMTVRSIIAEPMVVAGVGDRASRVARVNELLSLVGLETSHGDRYPHALSGGQRQRVGIARALALNPQLLILDEPVSALDVSLQAQIVNLLKDIQQELGLAYLFISHDLSVVRQMCDRVAIIYLGRIVETGPLAEIFDNPSHPYTQALLSAVPIENPKQRGMSNRIVLRGDAASPSNPPSGCHFHPRCFRAEEICSKESPALRDLDGTDHSAACHFAGPKTVLPQA</sequence>
<dbReference type="InterPro" id="IPR050319">
    <property type="entry name" value="ABC_transp_ATP-bind"/>
</dbReference>
<dbReference type="PANTHER" id="PTHR43776">
    <property type="entry name" value="TRANSPORT ATP-BINDING PROTEIN"/>
    <property type="match status" value="1"/>
</dbReference>
<dbReference type="SMART" id="SM00382">
    <property type="entry name" value="AAA"/>
    <property type="match status" value="1"/>
</dbReference>
<keyword evidence="7" id="KW-1185">Reference proteome</keyword>
<evidence type="ECO:0000256" key="1">
    <source>
        <dbReference type="ARBA" id="ARBA00005417"/>
    </source>
</evidence>
<dbReference type="CDD" id="cd03257">
    <property type="entry name" value="ABC_NikE_OppD_transporters"/>
    <property type="match status" value="1"/>
</dbReference>
<dbReference type="SUPFAM" id="SSF52540">
    <property type="entry name" value="P-loop containing nucleoside triphosphate hydrolases"/>
    <property type="match status" value="1"/>
</dbReference>
<dbReference type="PROSITE" id="PS00211">
    <property type="entry name" value="ABC_TRANSPORTER_1"/>
    <property type="match status" value="1"/>
</dbReference>
<dbReference type="Pfam" id="PF08352">
    <property type="entry name" value="oligo_HPY"/>
    <property type="match status" value="1"/>
</dbReference>
<evidence type="ECO:0000313" key="6">
    <source>
        <dbReference type="EMBL" id="REF99770.1"/>
    </source>
</evidence>
<evidence type="ECO:0000256" key="4">
    <source>
        <dbReference type="ARBA" id="ARBA00022840"/>
    </source>
</evidence>
<evidence type="ECO:0000259" key="5">
    <source>
        <dbReference type="PROSITE" id="PS50893"/>
    </source>
</evidence>
<dbReference type="InterPro" id="IPR003593">
    <property type="entry name" value="AAA+_ATPase"/>
</dbReference>
<dbReference type="OrthoDB" id="5357528at2"/>
<keyword evidence="3" id="KW-0547">Nucleotide-binding</keyword>
<dbReference type="AlphaFoldDB" id="A0A3E0A0S4"/>
<organism evidence="6 7">
    <name type="scientific">Asanoa ferruginea</name>
    <dbReference type="NCBI Taxonomy" id="53367"/>
    <lineage>
        <taxon>Bacteria</taxon>
        <taxon>Bacillati</taxon>
        <taxon>Actinomycetota</taxon>
        <taxon>Actinomycetes</taxon>
        <taxon>Micromonosporales</taxon>
        <taxon>Micromonosporaceae</taxon>
        <taxon>Asanoa</taxon>
    </lineage>
</organism>
<protein>
    <submittedName>
        <fullName evidence="6">Peptide/nickel transport system ATP-binding protein/oligopeptide transport system ATP-binding protein</fullName>
    </submittedName>
</protein>
<feature type="domain" description="ABC transporter" evidence="5">
    <location>
        <begin position="10"/>
        <end position="260"/>
    </location>
</feature>
<evidence type="ECO:0000256" key="3">
    <source>
        <dbReference type="ARBA" id="ARBA00022741"/>
    </source>
</evidence>
<evidence type="ECO:0000313" key="7">
    <source>
        <dbReference type="Proteomes" id="UP000256913"/>
    </source>
</evidence>
<dbReference type="InterPro" id="IPR017871">
    <property type="entry name" value="ABC_transporter-like_CS"/>
</dbReference>
<dbReference type="InterPro" id="IPR013563">
    <property type="entry name" value="Oligopep_ABC_C"/>
</dbReference>
<comment type="caution">
    <text evidence="6">The sequence shown here is derived from an EMBL/GenBank/DDBJ whole genome shotgun (WGS) entry which is preliminary data.</text>
</comment>
<keyword evidence="4 6" id="KW-0067">ATP-binding</keyword>
<dbReference type="EMBL" id="QUMQ01000001">
    <property type="protein sequence ID" value="REF99770.1"/>
    <property type="molecule type" value="Genomic_DNA"/>
</dbReference>
<keyword evidence="2" id="KW-0813">Transport</keyword>
<dbReference type="GO" id="GO:0005524">
    <property type="term" value="F:ATP binding"/>
    <property type="evidence" value="ECO:0007669"/>
    <property type="project" value="UniProtKB-KW"/>
</dbReference>
<dbReference type="InterPro" id="IPR003439">
    <property type="entry name" value="ABC_transporter-like_ATP-bd"/>
</dbReference>
<dbReference type="PROSITE" id="PS50893">
    <property type="entry name" value="ABC_TRANSPORTER_2"/>
    <property type="match status" value="1"/>
</dbReference>
<gene>
    <name evidence="6" type="ORF">DFJ67_5814</name>
</gene>
<dbReference type="NCBIfam" id="TIGR01727">
    <property type="entry name" value="oligo_HPY"/>
    <property type="match status" value="1"/>
</dbReference>
<name>A0A3E0A0S4_9ACTN</name>
<dbReference type="Proteomes" id="UP000256913">
    <property type="component" value="Unassembled WGS sequence"/>
</dbReference>
<dbReference type="GO" id="GO:0016887">
    <property type="term" value="F:ATP hydrolysis activity"/>
    <property type="evidence" value="ECO:0007669"/>
    <property type="project" value="InterPro"/>
</dbReference>
<dbReference type="FunFam" id="3.40.50.300:FF:000016">
    <property type="entry name" value="Oligopeptide ABC transporter ATP-binding component"/>
    <property type="match status" value="1"/>
</dbReference>
<dbReference type="RefSeq" id="WP_116070908.1">
    <property type="nucleotide sequence ID" value="NZ_BONB01000073.1"/>
</dbReference>
<dbReference type="GO" id="GO:0015833">
    <property type="term" value="P:peptide transport"/>
    <property type="evidence" value="ECO:0007669"/>
    <property type="project" value="InterPro"/>
</dbReference>
<dbReference type="Pfam" id="PF00005">
    <property type="entry name" value="ABC_tran"/>
    <property type="match status" value="1"/>
</dbReference>
<dbReference type="GO" id="GO:0055085">
    <property type="term" value="P:transmembrane transport"/>
    <property type="evidence" value="ECO:0007669"/>
    <property type="project" value="UniProtKB-ARBA"/>
</dbReference>
<reference evidence="6 7" key="1">
    <citation type="submission" date="2018-08" db="EMBL/GenBank/DDBJ databases">
        <title>Sequencing the genomes of 1000 actinobacteria strains.</title>
        <authorList>
            <person name="Klenk H.-P."/>
        </authorList>
    </citation>
    <scope>NUCLEOTIDE SEQUENCE [LARGE SCALE GENOMIC DNA]</scope>
    <source>
        <strain evidence="6 7">DSM 44099</strain>
    </source>
</reference>
<proteinExistence type="inferred from homology"/>
<evidence type="ECO:0000256" key="2">
    <source>
        <dbReference type="ARBA" id="ARBA00022448"/>
    </source>
</evidence>
<comment type="similarity">
    <text evidence="1">Belongs to the ABC transporter superfamily.</text>
</comment>
<dbReference type="PANTHER" id="PTHR43776:SF7">
    <property type="entry name" value="D,D-DIPEPTIDE TRANSPORT ATP-BINDING PROTEIN DDPF-RELATED"/>
    <property type="match status" value="1"/>
</dbReference>
<dbReference type="Gene3D" id="3.40.50.300">
    <property type="entry name" value="P-loop containing nucleotide triphosphate hydrolases"/>
    <property type="match status" value="1"/>
</dbReference>
<accession>A0A3E0A0S4</accession>
<dbReference type="InterPro" id="IPR027417">
    <property type="entry name" value="P-loop_NTPase"/>
</dbReference>